<dbReference type="AlphaFoldDB" id="A0AAD5YAQ0"/>
<dbReference type="Proteomes" id="UP001212997">
    <property type="component" value="Unassembled WGS sequence"/>
</dbReference>
<dbReference type="PRINTS" id="PR00153">
    <property type="entry name" value="CSAPPISMRASE"/>
</dbReference>
<evidence type="ECO:0000256" key="9">
    <source>
        <dbReference type="PROSITE-ProRule" id="PRU00176"/>
    </source>
</evidence>
<dbReference type="PROSITE" id="PS50072">
    <property type="entry name" value="CSA_PPIASE_2"/>
    <property type="match status" value="1"/>
</dbReference>
<feature type="domain" description="RRM" evidence="13">
    <location>
        <begin position="216"/>
        <end position="294"/>
    </location>
</feature>
<dbReference type="InterPro" id="IPR000504">
    <property type="entry name" value="RRM_dom"/>
</dbReference>
<dbReference type="SMART" id="SM00360">
    <property type="entry name" value="RRM"/>
    <property type="match status" value="1"/>
</dbReference>
<evidence type="ECO:0000256" key="11">
    <source>
        <dbReference type="SAM" id="MobiDB-lite"/>
    </source>
</evidence>
<keyword evidence="5 9" id="KW-0694">RNA-binding</keyword>
<dbReference type="EC" id="5.2.1.8" evidence="10"/>
<dbReference type="GO" id="GO:0005634">
    <property type="term" value="C:nucleus"/>
    <property type="evidence" value="ECO:0007669"/>
    <property type="project" value="UniProtKB-SubCell"/>
</dbReference>
<dbReference type="InterPro" id="IPR012677">
    <property type="entry name" value="Nucleotide-bd_a/b_plait_sf"/>
</dbReference>
<comment type="catalytic activity">
    <reaction evidence="1 10">
        <text>[protein]-peptidylproline (omega=180) = [protein]-peptidylproline (omega=0)</text>
        <dbReference type="Rhea" id="RHEA:16237"/>
        <dbReference type="Rhea" id="RHEA-COMP:10747"/>
        <dbReference type="Rhea" id="RHEA-COMP:10748"/>
        <dbReference type="ChEBI" id="CHEBI:83833"/>
        <dbReference type="ChEBI" id="CHEBI:83834"/>
        <dbReference type="EC" id="5.2.1.8"/>
    </reaction>
</comment>
<evidence type="ECO:0000256" key="10">
    <source>
        <dbReference type="RuleBase" id="RU365081"/>
    </source>
</evidence>
<dbReference type="PROSITE" id="PS50102">
    <property type="entry name" value="RRM"/>
    <property type="match status" value="1"/>
</dbReference>
<dbReference type="GO" id="GO:0003755">
    <property type="term" value="F:peptidyl-prolyl cis-trans isomerase activity"/>
    <property type="evidence" value="ECO:0007669"/>
    <property type="project" value="UniProtKB-UniRule"/>
</dbReference>
<evidence type="ECO:0000256" key="1">
    <source>
        <dbReference type="ARBA" id="ARBA00000971"/>
    </source>
</evidence>
<keyword evidence="8 10" id="KW-0539">Nucleus</keyword>
<dbReference type="PANTHER" id="PTHR45843">
    <property type="entry name" value="PEPTIDYL-PROLYL CIS-TRANS ISOMERASE-LIKE 4"/>
    <property type="match status" value="1"/>
</dbReference>
<dbReference type="InterPro" id="IPR002130">
    <property type="entry name" value="Cyclophilin-type_PPIase_dom"/>
</dbReference>
<name>A0AAD5YAQ0_9APHY</name>
<dbReference type="PANTHER" id="PTHR45843:SF1">
    <property type="entry name" value="PEPTIDYL-PROLYL CIS-TRANS ISOMERASE-LIKE 4"/>
    <property type="match status" value="1"/>
</dbReference>
<protein>
    <recommendedName>
        <fullName evidence="10">Peptidyl-prolyl cis-trans isomerase</fullName>
        <shortName evidence="10">PPIase</shortName>
        <ecNumber evidence="10">5.2.1.8</ecNumber>
    </recommendedName>
</protein>
<evidence type="ECO:0000259" key="12">
    <source>
        <dbReference type="PROSITE" id="PS50072"/>
    </source>
</evidence>
<feature type="domain" description="PPIase cyclophilin-type" evidence="12">
    <location>
        <begin position="9"/>
        <end position="141"/>
    </location>
</feature>
<evidence type="ECO:0000256" key="8">
    <source>
        <dbReference type="ARBA" id="ARBA00023242"/>
    </source>
</evidence>
<dbReference type="InterPro" id="IPR029000">
    <property type="entry name" value="Cyclophilin-like_dom_sf"/>
</dbReference>
<feature type="compositionally biased region" description="Acidic residues" evidence="11">
    <location>
        <begin position="171"/>
        <end position="185"/>
    </location>
</feature>
<dbReference type="Gene3D" id="2.40.100.10">
    <property type="entry name" value="Cyclophilin-like"/>
    <property type="match status" value="1"/>
</dbReference>
<reference evidence="14" key="1">
    <citation type="submission" date="2022-07" db="EMBL/GenBank/DDBJ databases">
        <title>Genome Sequence of Physisporinus lineatus.</title>
        <authorList>
            <person name="Buettner E."/>
        </authorList>
    </citation>
    <scope>NUCLEOTIDE SEQUENCE</scope>
    <source>
        <strain evidence="14">VT162</strain>
    </source>
</reference>
<evidence type="ECO:0000256" key="6">
    <source>
        <dbReference type="ARBA" id="ARBA00023110"/>
    </source>
</evidence>
<comment type="similarity">
    <text evidence="4 10">Belongs to the cyclophilin-type PPIase family. PPIL4 subfamily.</text>
</comment>
<evidence type="ECO:0000256" key="2">
    <source>
        <dbReference type="ARBA" id="ARBA00002388"/>
    </source>
</evidence>
<dbReference type="Gene3D" id="3.30.70.330">
    <property type="match status" value="1"/>
</dbReference>
<proteinExistence type="inferred from homology"/>
<comment type="subcellular location">
    <subcellularLocation>
        <location evidence="3 10">Nucleus</location>
    </subcellularLocation>
</comment>
<keyword evidence="15" id="KW-1185">Reference proteome</keyword>
<organism evidence="14 15">
    <name type="scientific">Meripilus lineatus</name>
    <dbReference type="NCBI Taxonomy" id="2056292"/>
    <lineage>
        <taxon>Eukaryota</taxon>
        <taxon>Fungi</taxon>
        <taxon>Dikarya</taxon>
        <taxon>Basidiomycota</taxon>
        <taxon>Agaricomycotina</taxon>
        <taxon>Agaricomycetes</taxon>
        <taxon>Polyporales</taxon>
        <taxon>Meripilaceae</taxon>
        <taxon>Meripilus</taxon>
    </lineage>
</organism>
<dbReference type="InterPro" id="IPR035979">
    <property type="entry name" value="RBD_domain_sf"/>
</dbReference>
<feature type="region of interest" description="Disordered" evidence="11">
    <location>
        <begin position="150"/>
        <end position="186"/>
    </location>
</feature>
<dbReference type="SUPFAM" id="SSF50891">
    <property type="entry name" value="Cyclophilin-like"/>
    <property type="match status" value="1"/>
</dbReference>
<accession>A0AAD5YAQ0</accession>
<dbReference type="CDD" id="cd12235">
    <property type="entry name" value="RRM_PPIL4"/>
    <property type="match status" value="1"/>
</dbReference>
<dbReference type="SUPFAM" id="SSF54928">
    <property type="entry name" value="RNA-binding domain, RBD"/>
    <property type="match status" value="1"/>
</dbReference>
<evidence type="ECO:0000256" key="3">
    <source>
        <dbReference type="ARBA" id="ARBA00004123"/>
    </source>
</evidence>
<comment type="function">
    <text evidence="2 10">PPIases accelerate the folding of proteins. It catalyzes the cis-trans isomerization of proline imidic peptide bonds in oligopeptides.</text>
</comment>
<evidence type="ECO:0000313" key="15">
    <source>
        <dbReference type="Proteomes" id="UP001212997"/>
    </source>
</evidence>
<keyword evidence="7 10" id="KW-0413">Isomerase</keyword>
<keyword evidence="6 10" id="KW-0697">Rotamase</keyword>
<evidence type="ECO:0000256" key="4">
    <source>
        <dbReference type="ARBA" id="ARBA00010739"/>
    </source>
</evidence>
<dbReference type="GO" id="GO:0003723">
    <property type="term" value="F:RNA binding"/>
    <property type="evidence" value="ECO:0007669"/>
    <property type="project" value="UniProtKB-UniRule"/>
</dbReference>
<dbReference type="Pfam" id="PF00076">
    <property type="entry name" value="RRM_1"/>
    <property type="match status" value="1"/>
</dbReference>
<evidence type="ECO:0000256" key="7">
    <source>
        <dbReference type="ARBA" id="ARBA00023235"/>
    </source>
</evidence>
<dbReference type="Pfam" id="PF00160">
    <property type="entry name" value="Pro_isomerase"/>
    <property type="match status" value="1"/>
</dbReference>
<gene>
    <name evidence="14" type="ORF">NLI96_g9732</name>
</gene>
<sequence>MSSRLLPRVHPVSKDFLAQVGDPSATGEGGESVWSFIASQQQDKATDAQRYFAPEFIPRLKHRHKGTVSMAVAPRIDDKTGGGCGSQFFITLSENIDYLDGKHAVFGHVVEGLDTLDKLNDVFTDHDGRPLKDVRIRHVEILDDPFPDPPHLVVPDSIPTKPPDNSTRIAEDEDPLATLPEEEAESERRKQAARAAALTLEMVGDLPFANVRPPENVLFVCKLNPVTRDEDLELIFSRFGSIMSCQVIRDKRTGDSLQYAFIEFDKREDAEQAYFKMQNVLVDDRRIWVDFSQSVARLNGGWSNNPKLGPRLTRGEKRGMVGAMEITMTWCLMFRARSGVGAGRRGETEMGHKSDVGNEGPALGIMAEMVVVDETERGGEVGVERDMIDDAEGDGDVG</sequence>
<evidence type="ECO:0000313" key="14">
    <source>
        <dbReference type="EMBL" id="KAJ3478472.1"/>
    </source>
</evidence>
<evidence type="ECO:0000259" key="13">
    <source>
        <dbReference type="PROSITE" id="PS50102"/>
    </source>
</evidence>
<dbReference type="EMBL" id="JANAWD010000508">
    <property type="protein sequence ID" value="KAJ3478472.1"/>
    <property type="molecule type" value="Genomic_DNA"/>
</dbReference>
<comment type="caution">
    <text evidence="14">The sequence shown here is derived from an EMBL/GenBank/DDBJ whole genome shotgun (WGS) entry which is preliminary data.</text>
</comment>
<evidence type="ECO:0000256" key="5">
    <source>
        <dbReference type="ARBA" id="ARBA00022884"/>
    </source>
</evidence>
<dbReference type="InterPro" id="IPR035542">
    <property type="entry name" value="CRIP"/>
</dbReference>